<keyword evidence="2 4" id="KW-0472">Membrane</keyword>
<evidence type="ECO:0000256" key="1">
    <source>
        <dbReference type="ARBA" id="ARBA00004442"/>
    </source>
</evidence>
<evidence type="ECO:0000256" key="4">
    <source>
        <dbReference type="PROSITE-ProRule" id="PRU00473"/>
    </source>
</evidence>
<proteinExistence type="predicted"/>
<dbReference type="PANTHER" id="PTHR30329:SF21">
    <property type="entry name" value="LIPOPROTEIN YIAD-RELATED"/>
    <property type="match status" value="1"/>
</dbReference>
<name>A0A7I7XMA6_9MYCO</name>
<evidence type="ECO:0000256" key="5">
    <source>
        <dbReference type="SAM" id="MobiDB-lite"/>
    </source>
</evidence>
<keyword evidence="6" id="KW-0732">Signal</keyword>
<dbReference type="Pfam" id="PF00691">
    <property type="entry name" value="OmpA"/>
    <property type="match status" value="1"/>
</dbReference>
<sequence>MSKRLLGALALALLLPLAGCGGSSGNAPSAAPSSTTTTSAAAAAPYGAMTIARTGNGFTLTGEVPDEALLKGLPDGIRQAMPGAVIVDHLTVKPGVKPPEFGGLGALFGTAVETKGFNATLANGTVTLTGQTDTAETRAAVEDSAKTTWPNAPVVNHIEVTSVTPGPAPAGSCADLRATVQTLSATPITFATNSSGLNAAARGAVGRIADAVKPCPTAKLVVTGYTDSTGTDAINVPLSAGRASAVANALVADGIPSANLTSSGAGASKPLGDNGTPAGRAQNRRVEITVG</sequence>
<dbReference type="EMBL" id="AP022610">
    <property type="protein sequence ID" value="BBZ30305.1"/>
    <property type="molecule type" value="Genomic_DNA"/>
</dbReference>
<feature type="domain" description="OmpA-like" evidence="7">
    <location>
        <begin position="177"/>
        <end position="291"/>
    </location>
</feature>
<reference evidence="8 9" key="1">
    <citation type="journal article" date="2019" name="Emerg. Microbes Infect.">
        <title>Comprehensive subspecies identification of 175 nontuberculous mycobacteria species based on 7547 genomic profiles.</title>
        <authorList>
            <person name="Matsumoto Y."/>
            <person name="Kinjo T."/>
            <person name="Motooka D."/>
            <person name="Nabeya D."/>
            <person name="Jung N."/>
            <person name="Uechi K."/>
            <person name="Horii T."/>
            <person name="Iida T."/>
            <person name="Fujita J."/>
            <person name="Nakamura S."/>
        </authorList>
    </citation>
    <scope>NUCLEOTIDE SEQUENCE [LARGE SCALE GENOMIC DNA]</scope>
    <source>
        <strain evidence="8 9">JCM 13574</strain>
    </source>
</reference>
<feature type="signal peptide" evidence="6">
    <location>
        <begin position="1"/>
        <end position="20"/>
    </location>
</feature>
<evidence type="ECO:0000256" key="6">
    <source>
        <dbReference type="SAM" id="SignalP"/>
    </source>
</evidence>
<keyword evidence="3" id="KW-0998">Cell outer membrane</keyword>
<dbReference type="Gene3D" id="3.30.1330.60">
    <property type="entry name" value="OmpA-like domain"/>
    <property type="match status" value="1"/>
</dbReference>
<dbReference type="PANTHER" id="PTHR30329">
    <property type="entry name" value="STATOR ELEMENT OF FLAGELLAR MOTOR COMPLEX"/>
    <property type="match status" value="1"/>
</dbReference>
<dbReference type="InterPro" id="IPR006665">
    <property type="entry name" value="OmpA-like"/>
</dbReference>
<accession>A0A7I7XMA6</accession>
<protein>
    <submittedName>
        <fullName evidence="8">Peptidoglycan-binding protein ArfA</fullName>
    </submittedName>
</protein>
<dbReference type="PROSITE" id="PS51123">
    <property type="entry name" value="OMPA_2"/>
    <property type="match status" value="1"/>
</dbReference>
<evidence type="ECO:0000313" key="9">
    <source>
        <dbReference type="Proteomes" id="UP000466517"/>
    </source>
</evidence>
<dbReference type="Gene3D" id="3.40.1520.20">
    <property type="match status" value="1"/>
</dbReference>
<evidence type="ECO:0000256" key="3">
    <source>
        <dbReference type="ARBA" id="ARBA00023237"/>
    </source>
</evidence>
<dbReference type="Pfam" id="PF04972">
    <property type="entry name" value="BON"/>
    <property type="match status" value="1"/>
</dbReference>
<comment type="subcellular location">
    <subcellularLocation>
        <location evidence="1">Cell outer membrane</location>
    </subcellularLocation>
</comment>
<dbReference type="KEGG" id="mmag:MMAD_46000"/>
<feature type="region of interest" description="Disordered" evidence="5">
    <location>
        <begin position="262"/>
        <end position="291"/>
    </location>
</feature>
<dbReference type="Proteomes" id="UP000466517">
    <property type="component" value="Chromosome"/>
</dbReference>
<evidence type="ECO:0000256" key="2">
    <source>
        <dbReference type="ARBA" id="ARBA00023136"/>
    </source>
</evidence>
<dbReference type="PRINTS" id="PR01023">
    <property type="entry name" value="NAFLGMOTY"/>
</dbReference>
<dbReference type="CDD" id="cd07185">
    <property type="entry name" value="OmpA_C-like"/>
    <property type="match status" value="1"/>
</dbReference>
<dbReference type="RefSeq" id="WP_163741519.1">
    <property type="nucleotide sequence ID" value="NZ_AP022610.1"/>
</dbReference>
<dbReference type="InterPro" id="IPR007055">
    <property type="entry name" value="BON_dom"/>
</dbReference>
<dbReference type="GO" id="GO:0009279">
    <property type="term" value="C:cell outer membrane"/>
    <property type="evidence" value="ECO:0007669"/>
    <property type="project" value="UniProtKB-SubCell"/>
</dbReference>
<keyword evidence="9" id="KW-1185">Reference proteome</keyword>
<feature type="chain" id="PRO_5039226415" evidence="6">
    <location>
        <begin position="21"/>
        <end position="291"/>
    </location>
</feature>
<evidence type="ECO:0000313" key="8">
    <source>
        <dbReference type="EMBL" id="BBZ30305.1"/>
    </source>
</evidence>
<gene>
    <name evidence="8" type="primary">arfA</name>
    <name evidence="8" type="ORF">MMAD_46000</name>
</gene>
<dbReference type="PRINTS" id="PR01021">
    <property type="entry name" value="OMPADOMAIN"/>
</dbReference>
<dbReference type="Pfam" id="PF21923">
    <property type="entry name" value="BON_like"/>
    <property type="match status" value="1"/>
</dbReference>
<dbReference type="InterPro" id="IPR054121">
    <property type="entry name" value="ArfA_BON-like"/>
</dbReference>
<evidence type="ECO:0000259" key="7">
    <source>
        <dbReference type="PROSITE" id="PS51123"/>
    </source>
</evidence>
<dbReference type="AlphaFoldDB" id="A0A7I7XMA6"/>
<dbReference type="SUPFAM" id="SSF103088">
    <property type="entry name" value="OmpA-like"/>
    <property type="match status" value="1"/>
</dbReference>
<dbReference type="InterPro" id="IPR050330">
    <property type="entry name" value="Bact_OuterMem_StrucFunc"/>
</dbReference>
<organism evidence="8 9">
    <name type="scientific">Mycolicibacterium madagascariense</name>
    <dbReference type="NCBI Taxonomy" id="212765"/>
    <lineage>
        <taxon>Bacteria</taxon>
        <taxon>Bacillati</taxon>
        <taxon>Actinomycetota</taxon>
        <taxon>Actinomycetes</taxon>
        <taxon>Mycobacteriales</taxon>
        <taxon>Mycobacteriaceae</taxon>
        <taxon>Mycolicibacterium</taxon>
    </lineage>
</organism>
<dbReference type="InterPro" id="IPR036737">
    <property type="entry name" value="OmpA-like_sf"/>
</dbReference>
<dbReference type="InterPro" id="IPR006664">
    <property type="entry name" value="OMP_bac"/>
</dbReference>